<accession>A0A0V1M354</accession>
<dbReference type="EMBL" id="JYDO01000252">
    <property type="protein sequence ID" value="KRZ66285.1"/>
    <property type="molecule type" value="Genomic_DNA"/>
</dbReference>
<comment type="caution">
    <text evidence="1">The sequence shown here is derived from an EMBL/GenBank/DDBJ whole genome shotgun (WGS) entry which is preliminary data.</text>
</comment>
<sequence length="103" mass="12022">LRPSPQCNKQVSSKEDAKSFLAICEMLRRLENIKLSFNNLNIKDESIQTSIHDHDVGPEIILPFTYVKLRLKNNHYCLIKKVKVLKKPQRLKIPPIPNNMKRC</sequence>
<dbReference type="Proteomes" id="UP000054843">
    <property type="component" value="Unassembled WGS sequence"/>
</dbReference>
<evidence type="ECO:0000313" key="2">
    <source>
        <dbReference type="Proteomes" id="UP000054843"/>
    </source>
</evidence>
<dbReference type="EMBL" id="JYDO01000252">
    <property type="protein sequence ID" value="KRZ66283.1"/>
    <property type="molecule type" value="Genomic_DNA"/>
</dbReference>
<proteinExistence type="predicted"/>
<gene>
    <name evidence="1" type="ORF">T10_4587</name>
</gene>
<evidence type="ECO:0000313" key="1">
    <source>
        <dbReference type="EMBL" id="KRZ66285.1"/>
    </source>
</evidence>
<protein>
    <submittedName>
        <fullName evidence="1">Uncharacterized protein</fullName>
    </submittedName>
</protein>
<organism evidence="1 2">
    <name type="scientific">Trichinella papuae</name>
    <dbReference type="NCBI Taxonomy" id="268474"/>
    <lineage>
        <taxon>Eukaryota</taxon>
        <taxon>Metazoa</taxon>
        <taxon>Ecdysozoa</taxon>
        <taxon>Nematoda</taxon>
        <taxon>Enoplea</taxon>
        <taxon>Dorylaimia</taxon>
        <taxon>Trichinellida</taxon>
        <taxon>Trichinellidae</taxon>
        <taxon>Trichinella</taxon>
    </lineage>
</organism>
<feature type="non-terminal residue" evidence="1">
    <location>
        <position position="1"/>
    </location>
</feature>
<dbReference type="AlphaFoldDB" id="A0A0V1M354"/>
<name>A0A0V1M354_9BILA</name>
<reference evidence="1 2" key="1">
    <citation type="submission" date="2015-01" db="EMBL/GenBank/DDBJ databases">
        <title>Evolution of Trichinella species and genotypes.</title>
        <authorList>
            <person name="Korhonen P.K."/>
            <person name="Edoardo P."/>
            <person name="Giuseppe L.R."/>
            <person name="Gasser R.B."/>
        </authorList>
    </citation>
    <scope>NUCLEOTIDE SEQUENCE [LARGE SCALE GENOMIC DNA]</scope>
    <source>
        <strain evidence="1">ISS1980</strain>
    </source>
</reference>
<keyword evidence="2" id="KW-1185">Reference proteome</keyword>